<dbReference type="NCBIfam" id="TIGR01073">
    <property type="entry name" value="pcrA"/>
    <property type="match status" value="1"/>
</dbReference>
<dbReference type="GO" id="GO:0005524">
    <property type="term" value="F:ATP binding"/>
    <property type="evidence" value="ECO:0007669"/>
    <property type="project" value="UniProtKB-UniRule"/>
</dbReference>
<dbReference type="AlphaFoldDB" id="A0A6G8PZB5"/>
<feature type="domain" description="UvrD-like helicase ATP-binding" evidence="12">
    <location>
        <begin position="4"/>
        <end position="283"/>
    </location>
</feature>
<evidence type="ECO:0000256" key="10">
    <source>
        <dbReference type="PROSITE-ProRule" id="PRU00560"/>
    </source>
</evidence>
<dbReference type="InterPro" id="IPR014017">
    <property type="entry name" value="DNA_helicase_UvrD-like_C"/>
</dbReference>
<dbReference type="GO" id="GO:0003677">
    <property type="term" value="F:DNA binding"/>
    <property type="evidence" value="ECO:0007669"/>
    <property type="project" value="UniProtKB-KW"/>
</dbReference>
<organism evidence="14 15">
    <name type="scientific">Rubrobacter marinus</name>
    <dbReference type="NCBI Taxonomy" id="2653852"/>
    <lineage>
        <taxon>Bacteria</taxon>
        <taxon>Bacillati</taxon>
        <taxon>Actinomycetota</taxon>
        <taxon>Rubrobacteria</taxon>
        <taxon>Rubrobacterales</taxon>
        <taxon>Rubrobacteraceae</taxon>
        <taxon>Rubrobacter</taxon>
    </lineage>
</organism>
<evidence type="ECO:0000313" key="15">
    <source>
        <dbReference type="Proteomes" id="UP000502706"/>
    </source>
</evidence>
<dbReference type="PANTHER" id="PTHR11070:SF2">
    <property type="entry name" value="ATP-DEPENDENT DNA HELICASE SRS2"/>
    <property type="match status" value="1"/>
</dbReference>
<dbReference type="CDD" id="cd17932">
    <property type="entry name" value="DEXQc_UvrD"/>
    <property type="match status" value="1"/>
</dbReference>
<keyword evidence="7" id="KW-0413">Isomerase</keyword>
<dbReference type="Gene3D" id="1.10.486.10">
    <property type="entry name" value="PCRA, domain 4"/>
    <property type="match status" value="1"/>
</dbReference>
<evidence type="ECO:0000256" key="4">
    <source>
        <dbReference type="ARBA" id="ARBA00022806"/>
    </source>
</evidence>
<dbReference type="Pfam" id="PF13361">
    <property type="entry name" value="UvrD_C"/>
    <property type="match status" value="2"/>
</dbReference>
<feature type="binding site" evidence="10">
    <location>
        <begin position="25"/>
        <end position="32"/>
    </location>
    <ligand>
        <name>ATP</name>
        <dbReference type="ChEBI" id="CHEBI:30616"/>
    </ligand>
</feature>
<dbReference type="GO" id="GO:0033202">
    <property type="term" value="C:DNA helicase complex"/>
    <property type="evidence" value="ECO:0007669"/>
    <property type="project" value="TreeGrafter"/>
</dbReference>
<dbReference type="Proteomes" id="UP000502706">
    <property type="component" value="Chromosome"/>
</dbReference>
<dbReference type="InterPro" id="IPR013986">
    <property type="entry name" value="DExx_box_DNA_helicase_dom_sf"/>
</dbReference>
<dbReference type="InterPro" id="IPR027417">
    <property type="entry name" value="P-loop_NTPase"/>
</dbReference>
<feature type="domain" description="UvrD-like helicase C-terminal" evidence="13">
    <location>
        <begin position="284"/>
        <end position="556"/>
    </location>
</feature>
<accession>A0A6G8PZB5</accession>
<dbReference type="GO" id="GO:0000725">
    <property type="term" value="P:recombinational repair"/>
    <property type="evidence" value="ECO:0007669"/>
    <property type="project" value="TreeGrafter"/>
</dbReference>
<dbReference type="KEGG" id="rmar:GBA65_14150"/>
<dbReference type="FunFam" id="1.10.486.10:FF:000003">
    <property type="entry name" value="ATP-dependent DNA helicase"/>
    <property type="match status" value="1"/>
</dbReference>
<evidence type="ECO:0000256" key="7">
    <source>
        <dbReference type="ARBA" id="ARBA00023235"/>
    </source>
</evidence>
<dbReference type="SUPFAM" id="SSF52540">
    <property type="entry name" value="P-loop containing nucleoside triphosphate hydrolases"/>
    <property type="match status" value="1"/>
</dbReference>
<evidence type="ECO:0000256" key="1">
    <source>
        <dbReference type="ARBA" id="ARBA00009922"/>
    </source>
</evidence>
<gene>
    <name evidence="14" type="primary">pcrA</name>
    <name evidence="14" type="ORF">GBA65_14150</name>
</gene>
<keyword evidence="5 10" id="KW-0067">ATP-binding</keyword>
<dbReference type="FunFam" id="1.10.10.160:FF:000001">
    <property type="entry name" value="ATP-dependent DNA helicase"/>
    <property type="match status" value="1"/>
</dbReference>
<dbReference type="Gene3D" id="3.40.50.300">
    <property type="entry name" value="P-loop containing nucleotide triphosphate hydrolases"/>
    <property type="match status" value="2"/>
</dbReference>
<dbReference type="Gene3D" id="1.10.10.160">
    <property type="match status" value="1"/>
</dbReference>
<keyword evidence="2 10" id="KW-0547">Nucleotide-binding</keyword>
<comment type="catalytic activity">
    <reaction evidence="8">
        <text>Couples ATP hydrolysis with the unwinding of duplex DNA by translocating in the 3'-5' direction.</text>
        <dbReference type="EC" id="5.6.2.4"/>
    </reaction>
</comment>
<keyword evidence="15" id="KW-1185">Reference proteome</keyword>
<dbReference type="GO" id="GO:0043138">
    <property type="term" value="F:3'-5' DNA helicase activity"/>
    <property type="evidence" value="ECO:0007669"/>
    <property type="project" value="UniProtKB-EC"/>
</dbReference>
<dbReference type="PANTHER" id="PTHR11070">
    <property type="entry name" value="UVRD / RECB / PCRA DNA HELICASE FAMILY MEMBER"/>
    <property type="match status" value="1"/>
</dbReference>
<evidence type="ECO:0000256" key="5">
    <source>
        <dbReference type="ARBA" id="ARBA00022840"/>
    </source>
</evidence>
<keyword evidence="4 10" id="KW-0347">Helicase</keyword>
<dbReference type="EMBL" id="CP045121">
    <property type="protein sequence ID" value="QIN79467.1"/>
    <property type="molecule type" value="Genomic_DNA"/>
</dbReference>
<evidence type="ECO:0000259" key="12">
    <source>
        <dbReference type="PROSITE" id="PS51198"/>
    </source>
</evidence>
<comment type="catalytic activity">
    <reaction evidence="9 11">
        <text>ATP + H2O = ADP + phosphate + H(+)</text>
        <dbReference type="Rhea" id="RHEA:13065"/>
        <dbReference type="ChEBI" id="CHEBI:15377"/>
        <dbReference type="ChEBI" id="CHEBI:15378"/>
        <dbReference type="ChEBI" id="CHEBI:30616"/>
        <dbReference type="ChEBI" id="CHEBI:43474"/>
        <dbReference type="ChEBI" id="CHEBI:456216"/>
        <dbReference type="EC" id="5.6.2.4"/>
    </reaction>
</comment>
<evidence type="ECO:0000256" key="2">
    <source>
        <dbReference type="ARBA" id="ARBA00022741"/>
    </source>
</evidence>
<keyword evidence="6 11" id="KW-0238">DNA-binding</keyword>
<dbReference type="GO" id="GO:0005829">
    <property type="term" value="C:cytosol"/>
    <property type="evidence" value="ECO:0007669"/>
    <property type="project" value="TreeGrafter"/>
</dbReference>
<proteinExistence type="inferred from homology"/>
<evidence type="ECO:0000313" key="14">
    <source>
        <dbReference type="EMBL" id="QIN79467.1"/>
    </source>
</evidence>
<dbReference type="InterPro" id="IPR005751">
    <property type="entry name" value="ATP-dep_DNA_helicase_PcrA"/>
</dbReference>
<evidence type="ECO:0000259" key="13">
    <source>
        <dbReference type="PROSITE" id="PS51217"/>
    </source>
</evidence>
<dbReference type="GO" id="GO:0009314">
    <property type="term" value="P:response to radiation"/>
    <property type="evidence" value="ECO:0007669"/>
    <property type="project" value="UniProtKB-ARBA"/>
</dbReference>
<evidence type="ECO:0000256" key="11">
    <source>
        <dbReference type="RuleBase" id="RU364053"/>
    </source>
</evidence>
<reference evidence="14 15" key="1">
    <citation type="submission" date="2019-10" db="EMBL/GenBank/DDBJ databases">
        <title>Rubrobacter sp nov SCSIO 52915 isolated from a deep-sea sediment in the South China Sea.</title>
        <authorList>
            <person name="Chen R.W."/>
        </authorList>
    </citation>
    <scope>NUCLEOTIDE SEQUENCE [LARGE SCALE GENOMIC DNA]</scope>
    <source>
        <strain evidence="14 15">SCSIO 52915</strain>
    </source>
</reference>
<dbReference type="GO" id="GO:0016787">
    <property type="term" value="F:hydrolase activity"/>
    <property type="evidence" value="ECO:0007669"/>
    <property type="project" value="UniProtKB-UniRule"/>
</dbReference>
<evidence type="ECO:0000256" key="3">
    <source>
        <dbReference type="ARBA" id="ARBA00022801"/>
    </source>
</evidence>
<dbReference type="PROSITE" id="PS51217">
    <property type="entry name" value="UVRD_HELICASE_CTER"/>
    <property type="match status" value="1"/>
</dbReference>
<protein>
    <recommendedName>
        <fullName evidence="11">ATP-dependent DNA helicase</fullName>
        <ecNumber evidence="11">5.6.2.4</ecNumber>
    </recommendedName>
</protein>
<dbReference type="InterPro" id="IPR014016">
    <property type="entry name" value="UvrD-like_ATP-bd"/>
</dbReference>
<comment type="similarity">
    <text evidence="1 11">Belongs to the helicase family. UvrD subfamily.</text>
</comment>
<dbReference type="GO" id="GO:0006260">
    <property type="term" value="P:DNA replication"/>
    <property type="evidence" value="ECO:0007669"/>
    <property type="project" value="InterPro"/>
</dbReference>
<dbReference type="RefSeq" id="WP_166397133.1">
    <property type="nucleotide sequence ID" value="NZ_CP045121.1"/>
</dbReference>
<keyword evidence="3 10" id="KW-0378">Hydrolase</keyword>
<dbReference type="InterPro" id="IPR000212">
    <property type="entry name" value="DNA_helicase_UvrD/REP"/>
</dbReference>
<dbReference type="CDD" id="cd18807">
    <property type="entry name" value="SF1_C_UvrD"/>
    <property type="match status" value="1"/>
</dbReference>
<dbReference type="EC" id="5.6.2.4" evidence="11"/>
<dbReference type="Pfam" id="PF00580">
    <property type="entry name" value="UvrD-helicase"/>
    <property type="match status" value="1"/>
</dbReference>
<name>A0A6G8PZB5_9ACTN</name>
<evidence type="ECO:0000256" key="9">
    <source>
        <dbReference type="ARBA" id="ARBA00048988"/>
    </source>
</evidence>
<evidence type="ECO:0000256" key="6">
    <source>
        <dbReference type="ARBA" id="ARBA00023125"/>
    </source>
</evidence>
<dbReference type="PROSITE" id="PS51198">
    <property type="entry name" value="UVRD_HELICASE_ATP_BIND"/>
    <property type="match status" value="1"/>
</dbReference>
<sequence length="719" mass="79754">MLLDQLNPTQLDAVTTTEGPLLILAGAGSGKTRVLTHRIAHLLEEGLAGPDEVLAITFTNKAALEMKERVALLVGPDSKRMWVSTFHAFCVRILRVHAEKLGYKSGFTIYDGGDQVRLVRRCIVELGKDPKRFNPRSFHAQISDAKNRLLDAHDYLTQTEGYMAENVAEVYDLYQRRLYENNAMDFDDLIMQAVALFEVFPEVRERYQKRFKYIHVDEYQDTNHAQYRLVNTLAAAHRNLCVVGDDDQSVYSWRGADISNILNFERDYPEAKVVKLEQNYRSTQTILNAANAVVANNASRKHKELWTAGDEGERIRLFTAADDYAEARFVVSEIQRLVDGGRSLRDVAVFYRTNAQSRTLEDVLVREGVQYQIVGGVKFYERAEIKDAMAYLSVISNPADSVSLERIVNVPKRGLGATSVGRLQEYANRQGISVYDALMEADAAGLTGAARKACEKVHALFEGWRVAAKEIGPSELLGAVLDESGYRKELEAEGTVEAESRMENLVELVNAAAEYERVELEPSLDGFLQEQALFSEADKLTGEGRATLMTLHNAKGLEYDYVFIVGMEEGTFPHARSLDEQNLEEERRLFYVGITRARKALTLSYARIRSTYGEREYQMPSRFLSEIPEELKAGSVPGVSRGAGSSRLGGWGSAGGFGGRRTGSSAAASGAATFAPGEKVRHAKFGVGEVVEASAGKVVIRFGAEQKTLVPEIAPLSKV</sequence>
<evidence type="ECO:0000256" key="8">
    <source>
        <dbReference type="ARBA" id="ARBA00034617"/>
    </source>
</evidence>